<feature type="region of interest" description="Disordered" evidence="7">
    <location>
        <begin position="173"/>
        <end position="201"/>
    </location>
</feature>
<feature type="domain" description="Fork-head" evidence="8">
    <location>
        <begin position="378"/>
        <end position="419"/>
    </location>
</feature>
<reference evidence="9" key="2">
    <citation type="submission" date="2025-08" db="UniProtKB">
        <authorList>
            <consortium name="Ensembl"/>
        </authorList>
    </citation>
    <scope>IDENTIFICATION</scope>
</reference>
<dbReference type="InterPro" id="IPR050998">
    <property type="entry name" value="FOXP"/>
</dbReference>
<evidence type="ECO:0000256" key="3">
    <source>
        <dbReference type="ARBA" id="ARBA00023125"/>
    </source>
</evidence>
<feature type="compositionally biased region" description="Low complexity" evidence="7">
    <location>
        <begin position="10"/>
        <end position="25"/>
    </location>
</feature>
<keyword evidence="4" id="KW-0804">Transcription</keyword>
<dbReference type="PANTHER" id="PTHR45796">
    <property type="entry name" value="FORKHEAD BOX P, ISOFORM C"/>
    <property type="match status" value="1"/>
</dbReference>
<dbReference type="GO" id="GO:0051525">
    <property type="term" value="F:NFAT protein binding"/>
    <property type="evidence" value="ECO:0007669"/>
    <property type="project" value="Ensembl"/>
</dbReference>
<dbReference type="GO" id="GO:0042130">
    <property type="term" value="P:negative regulation of T cell proliferation"/>
    <property type="evidence" value="ECO:0007669"/>
    <property type="project" value="Ensembl"/>
</dbReference>
<dbReference type="Pfam" id="PF16159">
    <property type="entry name" value="FOXP-CC"/>
    <property type="match status" value="1"/>
</dbReference>
<dbReference type="InterPro" id="IPR036390">
    <property type="entry name" value="WH_DNA-bd_sf"/>
</dbReference>
<evidence type="ECO:0000256" key="4">
    <source>
        <dbReference type="ARBA" id="ARBA00023163"/>
    </source>
</evidence>
<dbReference type="Gene3D" id="1.20.5.340">
    <property type="match status" value="1"/>
</dbReference>
<dbReference type="STRING" id="9643.ENSUAMP00000028921"/>
<sequence>MPNPRPAKPSAPSLALGPSPGASPSWRAAPKASDLLGAKGPGANFQSRDLRGGAHASSSSSSLNPMPPSQLQLPTVPLVMVAPSGARLGPSPHLQALLQDRPHFMHQLSTVDTHARTPVLQVRPLDSPAMISLPPPTAATSVFSLKARPGLPPGINVASLEWVSREPALLCTFPSPGTPRKDRSVDQAGKDPRPAIPSPYTLCPPSTLSTVPQGSYSLLANGVCKWPGCEKVFEEPEDFLKHCQADHLLDEKGRAQCLLQREVVQSLEQQLVLEKEKLGAMQAHLAGKMALTKAPSTVSHPRPTGGGRGRRGLILAPRPWDSGPLSPAPNMPRPGNLSLPGFQSNSKWPNIYWTQTLYRWMTAYPGALPPARRACLPQNAIRHNLSLHKCFVRVESEKGAVWTVDEFEFRKKRSQRPSRSANPTPGP</sequence>
<keyword evidence="3 6" id="KW-0238">DNA-binding</keyword>
<reference evidence="10" key="1">
    <citation type="submission" date="2016-06" db="EMBL/GenBank/DDBJ databases">
        <title>De novo assembly and RNA-Seq shows season-dependent expression and editing in black bear kidneys.</title>
        <authorList>
            <person name="Korstanje R."/>
            <person name="Srivastava A."/>
            <person name="Sarsani V.K."/>
            <person name="Sheehan S.M."/>
            <person name="Seger R.L."/>
            <person name="Barter M.E."/>
            <person name="Lindqvist C."/>
            <person name="Brody L.C."/>
            <person name="Mullikin J.C."/>
        </authorList>
    </citation>
    <scope>NUCLEOTIDE SEQUENCE [LARGE SCALE GENOMIC DNA]</scope>
</reference>
<evidence type="ECO:0000256" key="6">
    <source>
        <dbReference type="PROSITE-ProRule" id="PRU00089"/>
    </source>
</evidence>
<dbReference type="PROSITE" id="PS50039">
    <property type="entry name" value="FORK_HEAD_3"/>
    <property type="match status" value="1"/>
</dbReference>
<dbReference type="PANTHER" id="PTHR45796:SF5">
    <property type="entry name" value="FORKHEAD BOX PROTEIN P3"/>
    <property type="match status" value="1"/>
</dbReference>
<dbReference type="GeneTree" id="ENSGT00940000161807"/>
<dbReference type="GO" id="GO:0002725">
    <property type="term" value="P:negative regulation of T cell cytokine production"/>
    <property type="evidence" value="ECO:0007669"/>
    <property type="project" value="Ensembl"/>
</dbReference>
<gene>
    <name evidence="9" type="primary">FOXP3</name>
</gene>
<dbReference type="SUPFAM" id="SSF46785">
    <property type="entry name" value="Winged helix' DNA-binding domain"/>
    <property type="match status" value="1"/>
</dbReference>
<feature type="region of interest" description="Disordered" evidence="7">
    <location>
        <begin position="292"/>
        <end position="311"/>
    </location>
</feature>
<dbReference type="GO" id="GO:0001228">
    <property type="term" value="F:DNA-binding transcription activator activity, RNA polymerase II-specific"/>
    <property type="evidence" value="ECO:0007669"/>
    <property type="project" value="Ensembl"/>
</dbReference>
<dbReference type="GO" id="GO:0001227">
    <property type="term" value="F:DNA-binding transcription repressor activity, RNA polymerase II-specific"/>
    <property type="evidence" value="ECO:0007669"/>
    <property type="project" value="TreeGrafter"/>
</dbReference>
<feature type="DNA-binding region" description="Fork-head" evidence="6">
    <location>
        <begin position="378"/>
        <end position="419"/>
    </location>
</feature>
<feature type="compositionally biased region" description="Basic and acidic residues" evidence="7">
    <location>
        <begin position="179"/>
        <end position="193"/>
    </location>
</feature>
<evidence type="ECO:0000313" key="9">
    <source>
        <dbReference type="Ensembl" id="ENSUAMP00000028921.1"/>
    </source>
</evidence>
<dbReference type="GO" id="GO:0045591">
    <property type="term" value="P:positive regulation of regulatory T cell differentiation"/>
    <property type="evidence" value="ECO:0007669"/>
    <property type="project" value="Ensembl"/>
</dbReference>
<dbReference type="SMART" id="SM00339">
    <property type="entry name" value="FH"/>
    <property type="match status" value="1"/>
</dbReference>
<dbReference type="GO" id="GO:0035035">
    <property type="term" value="F:histone acetyltransferase binding"/>
    <property type="evidence" value="ECO:0007669"/>
    <property type="project" value="Ensembl"/>
</dbReference>
<dbReference type="GO" id="GO:0032689">
    <property type="term" value="P:negative regulation of type II interferon production"/>
    <property type="evidence" value="ECO:0007669"/>
    <property type="project" value="Ensembl"/>
</dbReference>
<dbReference type="GO" id="GO:0032713">
    <property type="term" value="P:negative regulation of interleukin-4 production"/>
    <property type="evidence" value="ECO:0007669"/>
    <property type="project" value="Ensembl"/>
</dbReference>
<dbReference type="FunFam" id="1.20.5.340:FF:000024">
    <property type="entry name" value="Forkhead box P3, isoform CRA_b"/>
    <property type="match status" value="1"/>
</dbReference>
<dbReference type="GO" id="GO:0032700">
    <property type="term" value="P:negative regulation of interleukin-17 production"/>
    <property type="evidence" value="ECO:0007669"/>
    <property type="project" value="Ensembl"/>
</dbReference>
<dbReference type="Pfam" id="PF00250">
    <property type="entry name" value="Forkhead"/>
    <property type="match status" value="1"/>
</dbReference>
<dbReference type="GO" id="GO:0009615">
    <property type="term" value="P:response to virus"/>
    <property type="evidence" value="ECO:0007669"/>
    <property type="project" value="Ensembl"/>
</dbReference>
<dbReference type="GO" id="GO:0005654">
    <property type="term" value="C:nucleoplasm"/>
    <property type="evidence" value="ECO:0007669"/>
    <property type="project" value="Ensembl"/>
</dbReference>
<dbReference type="GO" id="GO:0032703">
    <property type="term" value="P:negative regulation of interleukin-2 production"/>
    <property type="evidence" value="ECO:0007669"/>
    <property type="project" value="Ensembl"/>
</dbReference>
<dbReference type="GO" id="GO:0032693">
    <property type="term" value="P:negative regulation of interleukin-10 production"/>
    <property type="evidence" value="ECO:0007669"/>
    <property type="project" value="Ensembl"/>
</dbReference>
<accession>A0A452S9L1</accession>
<keyword evidence="2" id="KW-0805">Transcription regulation</keyword>
<keyword evidence="5 6" id="KW-0539">Nucleus</keyword>
<organism evidence="9 10">
    <name type="scientific">Ursus americanus</name>
    <name type="common">American black bear</name>
    <name type="synonym">Euarctos americanus</name>
    <dbReference type="NCBI Taxonomy" id="9643"/>
    <lineage>
        <taxon>Eukaryota</taxon>
        <taxon>Metazoa</taxon>
        <taxon>Chordata</taxon>
        <taxon>Craniata</taxon>
        <taxon>Vertebrata</taxon>
        <taxon>Euteleostomi</taxon>
        <taxon>Mammalia</taxon>
        <taxon>Eutheria</taxon>
        <taxon>Laurasiatheria</taxon>
        <taxon>Carnivora</taxon>
        <taxon>Caniformia</taxon>
        <taxon>Ursidae</taxon>
        <taxon>Ursus</taxon>
    </lineage>
</organism>
<evidence type="ECO:0000256" key="7">
    <source>
        <dbReference type="SAM" id="MobiDB-lite"/>
    </source>
</evidence>
<dbReference type="GO" id="GO:2000320">
    <property type="term" value="P:negative regulation of T-helper 17 cell differentiation"/>
    <property type="evidence" value="ECO:0007669"/>
    <property type="project" value="Ensembl"/>
</dbReference>
<proteinExistence type="predicted"/>
<keyword evidence="10" id="KW-1185">Reference proteome</keyword>
<evidence type="ECO:0000256" key="5">
    <source>
        <dbReference type="ARBA" id="ARBA00023242"/>
    </source>
</evidence>
<feature type="compositionally biased region" description="Low complexity" evidence="7">
    <location>
        <begin position="57"/>
        <end position="71"/>
    </location>
</feature>
<dbReference type="GO" id="GO:0045066">
    <property type="term" value="P:regulatory T cell differentiation"/>
    <property type="evidence" value="ECO:0007669"/>
    <property type="project" value="Ensembl"/>
</dbReference>
<protein>
    <submittedName>
        <fullName evidence="9">Forkhead box P3</fullName>
    </submittedName>
</protein>
<dbReference type="GO" id="GO:0005829">
    <property type="term" value="C:cytosol"/>
    <property type="evidence" value="ECO:0007669"/>
    <property type="project" value="Ensembl"/>
</dbReference>
<evidence type="ECO:0000256" key="2">
    <source>
        <dbReference type="ARBA" id="ARBA00023015"/>
    </source>
</evidence>
<dbReference type="AlphaFoldDB" id="A0A452S9L1"/>
<dbReference type="InterPro" id="IPR032354">
    <property type="entry name" value="FOXP-CC"/>
</dbReference>
<dbReference type="InterPro" id="IPR001766">
    <property type="entry name" value="Fork_head_dom"/>
</dbReference>
<reference evidence="9" key="3">
    <citation type="submission" date="2025-09" db="UniProtKB">
        <authorList>
            <consortium name="Ensembl"/>
        </authorList>
    </citation>
    <scope>IDENTIFICATION</scope>
</reference>
<evidence type="ECO:0000259" key="8">
    <source>
        <dbReference type="PROSITE" id="PS50039"/>
    </source>
</evidence>
<dbReference type="Gene3D" id="1.10.10.10">
    <property type="entry name" value="Winged helix-like DNA-binding domain superfamily/Winged helix DNA-binding domain"/>
    <property type="match status" value="1"/>
</dbReference>
<feature type="region of interest" description="Disordered" evidence="7">
    <location>
        <begin position="1"/>
        <end position="71"/>
    </location>
</feature>
<dbReference type="GO" id="GO:0042826">
    <property type="term" value="F:histone deacetylase binding"/>
    <property type="evidence" value="ECO:0007669"/>
    <property type="project" value="Ensembl"/>
</dbReference>
<name>A0A452S9L1_URSAM</name>
<dbReference type="InterPro" id="IPR036388">
    <property type="entry name" value="WH-like_DNA-bd_sf"/>
</dbReference>
<evidence type="ECO:0000313" key="10">
    <source>
        <dbReference type="Proteomes" id="UP000291022"/>
    </source>
</evidence>
<dbReference type="Proteomes" id="UP000291022">
    <property type="component" value="Unassembled WGS sequence"/>
</dbReference>
<dbReference type="GO" id="GO:0000978">
    <property type="term" value="F:RNA polymerase II cis-regulatory region sequence-specific DNA binding"/>
    <property type="evidence" value="ECO:0007669"/>
    <property type="project" value="TreeGrafter"/>
</dbReference>
<evidence type="ECO:0000256" key="1">
    <source>
        <dbReference type="ARBA" id="ARBA00004123"/>
    </source>
</evidence>
<dbReference type="PROSITE" id="PS00028">
    <property type="entry name" value="ZINC_FINGER_C2H2_1"/>
    <property type="match status" value="1"/>
</dbReference>
<comment type="subcellular location">
    <subcellularLocation>
        <location evidence="1 6">Nucleus</location>
    </subcellularLocation>
</comment>
<dbReference type="GO" id="GO:0042803">
    <property type="term" value="F:protein homodimerization activity"/>
    <property type="evidence" value="ECO:0007669"/>
    <property type="project" value="Ensembl"/>
</dbReference>
<dbReference type="InterPro" id="IPR013087">
    <property type="entry name" value="Znf_C2H2_type"/>
</dbReference>
<dbReference type="Ensembl" id="ENSUAMT00000032292.1">
    <property type="protein sequence ID" value="ENSUAMP00000028921.1"/>
    <property type="gene ID" value="ENSUAMG00000022297.1"/>
</dbReference>